<feature type="region of interest" description="Disordered" evidence="1">
    <location>
        <begin position="25"/>
        <end position="44"/>
    </location>
</feature>
<evidence type="ECO:0000313" key="3">
    <source>
        <dbReference type="Proteomes" id="UP001203207"/>
    </source>
</evidence>
<proteinExistence type="predicted"/>
<reference evidence="2" key="2">
    <citation type="submission" date="2022-02" db="EMBL/GenBank/DDBJ databases">
        <authorList>
            <person name="Elcheninov A.G."/>
            <person name="Sorokin D.Y."/>
            <person name="Kublanov I.V."/>
        </authorList>
    </citation>
    <scope>NUCLEOTIDE SEQUENCE</scope>
    <source>
        <strain evidence="2">AArc-St2</strain>
    </source>
</reference>
<gene>
    <name evidence="2" type="ORF">AArcSt2_03385</name>
</gene>
<dbReference type="InterPro" id="IPR058320">
    <property type="entry name" value="DUF8007"/>
</dbReference>
<evidence type="ECO:0000256" key="1">
    <source>
        <dbReference type="SAM" id="MobiDB-lite"/>
    </source>
</evidence>
<dbReference type="Proteomes" id="UP001203207">
    <property type="component" value="Unassembled WGS sequence"/>
</dbReference>
<protein>
    <submittedName>
        <fullName evidence="2">Uncharacterized protein</fullName>
    </submittedName>
</protein>
<dbReference type="Pfam" id="PF26029">
    <property type="entry name" value="DUF8007"/>
    <property type="match status" value="1"/>
</dbReference>
<name>A0AAE3FVA6_9EURY</name>
<comment type="caution">
    <text evidence="2">The sequence shown here is derived from an EMBL/GenBank/DDBJ whole genome shotgun (WGS) entry which is preliminary data.</text>
</comment>
<reference evidence="2" key="1">
    <citation type="journal article" date="2022" name="Syst. Appl. Microbiol.">
        <title>Natronocalculus amylovorans gen. nov., sp. nov., and Natranaeroarchaeum aerophilus sp. nov., dominant culturable amylolytic natronoarchaea from hypersaline soda lakes in southwestern Siberia.</title>
        <authorList>
            <person name="Sorokin D.Y."/>
            <person name="Elcheninov A.G."/>
            <person name="Khizhniak T.V."/>
            <person name="Koenen M."/>
            <person name="Bale N.J."/>
            <person name="Damste J.S.S."/>
            <person name="Kublanov I.V."/>
        </authorList>
    </citation>
    <scope>NUCLEOTIDE SEQUENCE</scope>
    <source>
        <strain evidence="2">AArc-St2</strain>
    </source>
</reference>
<dbReference type="EMBL" id="JAKRVX010000001">
    <property type="protein sequence ID" value="MCL9815978.1"/>
    <property type="molecule type" value="Genomic_DNA"/>
</dbReference>
<accession>A0AAE3FVA6</accession>
<feature type="compositionally biased region" description="Basic and acidic residues" evidence="1">
    <location>
        <begin position="33"/>
        <end position="44"/>
    </location>
</feature>
<keyword evidence="3" id="KW-1185">Reference proteome</keyword>
<sequence length="81" mass="9042">MVRSRMGSKNTEACGRCSMTTVIDAVSSDDEESQSRRDPFNGDRIEVDEDQIRRISPAAWIGGITERIDTAATNFVYGNKR</sequence>
<organism evidence="2 3">
    <name type="scientific">Natronocalculus amylovorans</name>
    <dbReference type="NCBI Taxonomy" id="2917812"/>
    <lineage>
        <taxon>Archaea</taxon>
        <taxon>Methanobacteriati</taxon>
        <taxon>Methanobacteriota</taxon>
        <taxon>Stenosarchaea group</taxon>
        <taxon>Halobacteria</taxon>
        <taxon>Halobacteriales</taxon>
        <taxon>Haloferacaceae</taxon>
        <taxon>Natronocalculus</taxon>
    </lineage>
</organism>
<dbReference type="AlphaFoldDB" id="A0AAE3FVA6"/>
<evidence type="ECO:0000313" key="2">
    <source>
        <dbReference type="EMBL" id="MCL9815978.1"/>
    </source>
</evidence>